<proteinExistence type="predicted"/>
<dbReference type="Proteomes" id="UP001159363">
    <property type="component" value="Chromosome 8"/>
</dbReference>
<organism evidence="1 2">
    <name type="scientific">Dryococelus australis</name>
    <dbReference type="NCBI Taxonomy" id="614101"/>
    <lineage>
        <taxon>Eukaryota</taxon>
        <taxon>Metazoa</taxon>
        <taxon>Ecdysozoa</taxon>
        <taxon>Arthropoda</taxon>
        <taxon>Hexapoda</taxon>
        <taxon>Insecta</taxon>
        <taxon>Pterygota</taxon>
        <taxon>Neoptera</taxon>
        <taxon>Polyneoptera</taxon>
        <taxon>Phasmatodea</taxon>
        <taxon>Verophasmatodea</taxon>
        <taxon>Anareolatae</taxon>
        <taxon>Phasmatidae</taxon>
        <taxon>Eurycanthinae</taxon>
        <taxon>Dryococelus</taxon>
    </lineage>
</organism>
<evidence type="ECO:0000313" key="1">
    <source>
        <dbReference type="EMBL" id="KAJ8876038.1"/>
    </source>
</evidence>
<sequence length="261" mass="29759">MRCDVIVGQAPLRSTSRAALTLLHRQSATNTMAVNIEPYQFEPDRRDVTQKRRDVIVGQAPLRSTSHAALTLLHRQSATNTMAVNIEPYQFEPDRRDAKLRCDRPAARLSRCYTDSLRLTLWLSTSSRISLNQTEEMLIVLRAVTVKIIFQIPQGELADELGVECVNMERDEESVCCCECITLCPSSDTIILDSERHDLSLETKIKRKKRLLSADVPSNRTWCYPAYKQFAPWINAWTAIGYRNRVVIPSRVVSTIRKKVP</sequence>
<comment type="caution">
    <text evidence="1">The sequence shown here is derived from an EMBL/GenBank/DDBJ whole genome shotgun (WGS) entry which is preliminary data.</text>
</comment>
<accession>A0ABQ9GVL1</accession>
<name>A0ABQ9GVL1_9NEOP</name>
<evidence type="ECO:0008006" key="3">
    <source>
        <dbReference type="Google" id="ProtNLM"/>
    </source>
</evidence>
<gene>
    <name evidence="1" type="ORF">PR048_023946</name>
</gene>
<evidence type="ECO:0000313" key="2">
    <source>
        <dbReference type="Proteomes" id="UP001159363"/>
    </source>
</evidence>
<protein>
    <recommendedName>
        <fullName evidence="3">4Fe-4S ferredoxin-type domain-containing protein</fullName>
    </recommendedName>
</protein>
<dbReference type="EMBL" id="JARBHB010000009">
    <property type="protein sequence ID" value="KAJ8876038.1"/>
    <property type="molecule type" value="Genomic_DNA"/>
</dbReference>
<reference evidence="1 2" key="1">
    <citation type="submission" date="2023-02" db="EMBL/GenBank/DDBJ databases">
        <title>LHISI_Scaffold_Assembly.</title>
        <authorList>
            <person name="Stuart O.P."/>
            <person name="Cleave R."/>
            <person name="Magrath M.J.L."/>
            <person name="Mikheyev A.S."/>
        </authorList>
    </citation>
    <scope>NUCLEOTIDE SEQUENCE [LARGE SCALE GENOMIC DNA]</scope>
    <source>
        <strain evidence="1">Daus_M_001</strain>
        <tissue evidence="1">Leg muscle</tissue>
    </source>
</reference>
<keyword evidence="2" id="KW-1185">Reference proteome</keyword>